<dbReference type="InterPro" id="IPR038765">
    <property type="entry name" value="Papain-like_cys_pep_sf"/>
</dbReference>
<dbReference type="Pfam" id="PF08379">
    <property type="entry name" value="Bact_transglu_N"/>
    <property type="match status" value="1"/>
</dbReference>
<dbReference type="EMBL" id="PDJC01000001">
    <property type="protein sequence ID" value="PFG18306.1"/>
    <property type="molecule type" value="Genomic_DNA"/>
</dbReference>
<proteinExistence type="predicted"/>
<dbReference type="GO" id="GO:0008233">
    <property type="term" value="F:peptidase activity"/>
    <property type="evidence" value="ECO:0007669"/>
    <property type="project" value="UniProtKB-KW"/>
</dbReference>
<dbReference type="PANTHER" id="PTHR33490:SF7">
    <property type="entry name" value="BLR2979 PROTEIN"/>
    <property type="match status" value="1"/>
</dbReference>
<organism evidence="2 3">
    <name type="scientific">Propionicimonas paludicola</name>
    <dbReference type="NCBI Taxonomy" id="185243"/>
    <lineage>
        <taxon>Bacteria</taxon>
        <taxon>Bacillati</taxon>
        <taxon>Actinomycetota</taxon>
        <taxon>Actinomycetes</taxon>
        <taxon>Propionibacteriales</taxon>
        <taxon>Nocardioidaceae</taxon>
        <taxon>Propionicimonas</taxon>
    </lineage>
</organism>
<protein>
    <submittedName>
        <fullName evidence="2">Transglutaminase-like putative cysteine protease</fullName>
    </submittedName>
</protein>
<name>A0A2A9CVY5_9ACTN</name>
<accession>A0A2A9CVY5</accession>
<gene>
    <name evidence="2" type="ORF">ATK74_2890</name>
</gene>
<dbReference type="SUPFAM" id="SSF54001">
    <property type="entry name" value="Cysteine proteinases"/>
    <property type="match status" value="1"/>
</dbReference>
<dbReference type="SMART" id="SM00460">
    <property type="entry name" value="TGc"/>
    <property type="match status" value="1"/>
</dbReference>
<evidence type="ECO:0000313" key="2">
    <source>
        <dbReference type="EMBL" id="PFG18306.1"/>
    </source>
</evidence>
<evidence type="ECO:0000259" key="1">
    <source>
        <dbReference type="SMART" id="SM00460"/>
    </source>
</evidence>
<dbReference type="RefSeq" id="WP_098461674.1">
    <property type="nucleotide sequence ID" value="NZ_PDJC01000001.1"/>
</dbReference>
<reference evidence="2 3" key="1">
    <citation type="submission" date="2017-10" db="EMBL/GenBank/DDBJ databases">
        <title>Sequencing the genomes of 1000 actinobacteria strains.</title>
        <authorList>
            <person name="Klenk H.-P."/>
        </authorList>
    </citation>
    <scope>NUCLEOTIDE SEQUENCE [LARGE SCALE GENOMIC DNA]</scope>
    <source>
        <strain evidence="2 3">DSM 15597</strain>
    </source>
</reference>
<dbReference type="OrthoDB" id="9804023at2"/>
<sequence>MSTPDVRRYRITHRTSYRYDDVLEAGYNRGLLRPRETATQQVLSFELTSTPAAEQLSEHLDYFGNPSLYLETRAPVTELVVEAVSQVQVSWPAPDLAALDAWSVAEAAAVLAAELDPVEHTEFTWPSPLVAIDAGLGEYAAQVLGPDRPLGTALAELLHAIHRDFRYTTGATSVQTTLAEVLATRQGVCQDFAQLTVGCLRWAGLPARYVSGYLETVPPPGRPKLRGADATHAWASVRCPDGSWVDLDPTNDQFADSRYIVTAWGRDYSDVSPLRGVVFTEADSSTLSVEVDVEPC</sequence>
<dbReference type="AlphaFoldDB" id="A0A2A9CVY5"/>
<dbReference type="Proteomes" id="UP000226079">
    <property type="component" value="Unassembled WGS sequence"/>
</dbReference>
<dbReference type="Pfam" id="PF01841">
    <property type="entry name" value="Transglut_core"/>
    <property type="match status" value="1"/>
</dbReference>
<feature type="domain" description="Transglutaminase-like" evidence="1">
    <location>
        <begin position="181"/>
        <end position="251"/>
    </location>
</feature>
<keyword evidence="2" id="KW-0378">Hydrolase</keyword>
<evidence type="ECO:0000313" key="3">
    <source>
        <dbReference type="Proteomes" id="UP000226079"/>
    </source>
</evidence>
<dbReference type="GO" id="GO:0006508">
    <property type="term" value="P:proteolysis"/>
    <property type="evidence" value="ECO:0007669"/>
    <property type="project" value="UniProtKB-KW"/>
</dbReference>
<keyword evidence="3" id="KW-1185">Reference proteome</keyword>
<dbReference type="PANTHER" id="PTHR33490">
    <property type="entry name" value="BLR5614 PROTEIN-RELATED"/>
    <property type="match status" value="1"/>
</dbReference>
<dbReference type="InterPro" id="IPR013589">
    <property type="entry name" value="Bac_transglu_N"/>
</dbReference>
<dbReference type="InterPro" id="IPR002931">
    <property type="entry name" value="Transglutaminase-like"/>
</dbReference>
<keyword evidence="2" id="KW-0645">Protease</keyword>
<comment type="caution">
    <text evidence="2">The sequence shown here is derived from an EMBL/GenBank/DDBJ whole genome shotgun (WGS) entry which is preliminary data.</text>
</comment>
<dbReference type="Gene3D" id="3.10.620.30">
    <property type="match status" value="1"/>
</dbReference>